<keyword evidence="10 17" id="KW-0472">Membrane</keyword>
<evidence type="ECO:0000259" key="18">
    <source>
        <dbReference type="PROSITE" id="PS50835"/>
    </source>
</evidence>
<comment type="function">
    <text evidence="15">Antigen-presenting protein that binds self and non-self lipid and glycolipid antigens and presents them to T-cell receptors on natural killer T-cells.</text>
</comment>
<dbReference type="PANTHER" id="PTHR16675">
    <property type="entry name" value="MHC CLASS I-RELATED"/>
    <property type="match status" value="1"/>
</dbReference>
<keyword evidence="8 17" id="KW-1133">Transmembrane helix</keyword>
<evidence type="ECO:0000313" key="19">
    <source>
        <dbReference type="Ensembl" id="ENSFCTP00005021681.1"/>
    </source>
</evidence>
<keyword evidence="11" id="KW-1015">Disulfide bond</keyword>
<keyword evidence="14" id="KW-0393">Immunoglobulin domain</keyword>
<dbReference type="Gene3D" id="3.30.500.10">
    <property type="entry name" value="MHC class I-like antigen recognition-like"/>
    <property type="match status" value="1"/>
</dbReference>
<reference evidence="19" key="3">
    <citation type="submission" date="2025-09" db="UniProtKB">
        <authorList>
            <consortium name="Ensembl"/>
        </authorList>
    </citation>
    <scope>IDENTIFICATION</scope>
    <source>
        <strain evidence="19">breed Abyssinian</strain>
    </source>
</reference>
<gene>
    <name evidence="19" type="primary">LOC101098769</name>
</gene>
<evidence type="ECO:0000256" key="4">
    <source>
        <dbReference type="ARBA" id="ARBA00022475"/>
    </source>
</evidence>
<keyword evidence="7" id="KW-0391">Immunity</keyword>
<evidence type="ECO:0000256" key="3">
    <source>
        <dbReference type="ARBA" id="ARBA00004656"/>
    </source>
</evidence>
<dbReference type="InterPro" id="IPR036179">
    <property type="entry name" value="Ig-like_dom_sf"/>
</dbReference>
<dbReference type="InterPro" id="IPR007110">
    <property type="entry name" value="Ig-like_dom"/>
</dbReference>
<evidence type="ECO:0000256" key="7">
    <source>
        <dbReference type="ARBA" id="ARBA00022859"/>
    </source>
</evidence>
<evidence type="ECO:0000313" key="20">
    <source>
        <dbReference type="Proteomes" id="UP000823872"/>
    </source>
</evidence>
<dbReference type="GeneTree" id="ENSGT01120000271825"/>
<keyword evidence="12" id="KW-0325">Glycoprotein</keyword>
<keyword evidence="4" id="KW-1003">Cell membrane</keyword>
<dbReference type="Pfam" id="PF07654">
    <property type="entry name" value="C1-set"/>
    <property type="match status" value="1"/>
</dbReference>
<comment type="subunit">
    <text evidence="16">Heterodimer with B2M (beta-2-microglobulin). Interacts with saposin C.</text>
</comment>
<dbReference type="SMART" id="SM00407">
    <property type="entry name" value="IGc1"/>
    <property type="match status" value="1"/>
</dbReference>
<dbReference type="PROSITE" id="PS50835">
    <property type="entry name" value="IG_LIKE"/>
    <property type="match status" value="1"/>
</dbReference>
<dbReference type="PANTHER" id="PTHR16675:SF130">
    <property type="entry name" value="T-CELL SURFACE GLYCOPROTEIN CD1B"/>
    <property type="match status" value="1"/>
</dbReference>
<dbReference type="SUPFAM" id="SSF48726">
    <property type="entry name" value="Immunoglobulin"/>
    <property type="match status" value="1"/>
</dbReference>
<dbReference type="InterPro" id="IPR037055">
    <property type="entry name" value="MHC_I-like_Ag-recog_sf"/>
</dbReference>
<evidence type="ECO:0000256" key="17">
    <source>
        <dbReference type="SAM" id="Phobius"/>
    </source>
</evidence>
<evidence type="ECO:0000256" key="15">
    <source>
        <dbReference type="ARBA" id="ARBA00037203"/>
    </source>
</evidence>
<evidence type="ECO:0000256" key="6">
    <source>
        <dbReference type="ARBA" id="ARBA00022753"/>
    </source>
</evidence>
<evidence type="ECO:0000256" key="5">
    <source>
        <dbReference type="ARBA" id="ARBA00022692"/>
    </source>
</evidence>
<evidence type="ECO:0000256" key="11">
    <source>
        <dbReference type="ARBA" id="ARBA00023157"/>
    </source>
</evidence>
<protein>
    <submittedName>
        <fullName evidence="19">CD1b molecule</fullName>
    </submittedName>
</protein>
<evidence type="ECO:0000256" key="13">
    <source>
        <dbReference type="ARBA" id="ARBA00023228"/>
    </source>
</evidence>
<comment type="subcellular location">
    <subcellularLocation>
        <location evidence="1">Cell membrane</location>
        <topology evidence="1">Single-pass type I membrane protein</topology>
    </subcellularLocation>
    <subcellularLocation>
        <location evidence="2">Endosome membrane</location>
    </subcellularLocation>
    <subcellularLocation>
        <location evidence="3">Lysosome membrane</location>
    </subcellularLocation>
</comment>
<reference evidence="19" key="2">
    <citation type="submission" date="2025-08" db="UniProtKB">
        <authorList>
            <consortium name="Ensembl"/>
        </authorList>
    </citation>
    <scope>IDENTIFICATION</scope>
    <source>
        <strain evidence="19">breed Abyssinian</strain>
    </source>
</reference>
<dbReference type="Gene3D" id="2.60.40.10">
    <property type="entry name" value="Immunoglobulins"/>
    <property type="match status" value="1"/>
</dbReference>
<sequence length="323" mass="34988">MLEPSLPAIPLLEPPASSLAIFPFTLPSCPPFRVHAHTITTASPPLVTRVPLPGPKLSETLAHPFTPHTFCPTRIANPRVFSHLSLGCGLIIVSLFSFSPDPFEIQGIAGCSLHSGGGTVSFLRGALGGVDFLSLKNHSCVPAPEGGSRAQRICALIHQYAGIRDIAGKLLFETCPQYLLGVLDVGKAELQRQVKPEAWLSSGPSPGPGRLLLVCHVSGFYPKPVWVTWMRGEQEQPGTRRGDVLPHADETWYLRVTLDVVAGEEAGLSCRVRHSSLGGRDMVLHWGNPVSIGLISLAIIVPLFILLTVPTLWFLRRRSYQSI</sequence>
<dbReference type="InterPro" id="IPR011161">
    <property type="entry name" value="MHC_I-like_Ag-recog"/>
</dbReference>
<dbReference type="InterPro" id="IPR050208">
    <property type="entry name" value="MHC_class-I_related"/>
</dbReference>
<keyword evidence="5 17" id="KW-0812">Transmembrane</keyword>
<accession>A0ABI7XGQ0</accession>
<evidence type="ECO:0000256" key="10">
    <source>
        <dbReference type="ARBA" id="ARBA00023136"/>
    </source>
</evidence>
<proteinExistence type="predicted"/>
<evidence type="ECO:0000256" key="14">
    <source>
        <dbReference type="ARBA" id="ARBA00023319"/>
    </source>
</evidence>
<evidence type="ECO:0000256" key="9">
    <source>
        <dbReference type="ARBA" id="ARBA00023130"/>
    </source>
</evidence>
<feature type="domain" description="Ig-like" evidence="18">
    <location>
        <begin position="176"/>
        <end position="276"/>
    </location>
</feature>
<dbReference type="Pfam" id="PF16497">
    <property type="entry name" value="MHC_I_3"/>
    <property type="match status" value="1"/>
</dbReference>
<dbReference type="SUPFAM" id="SSF54452">
    <property type="entry name" value="MHC antigen-recognition domain"/>
    <property type="match status" value="1"/>
</dbReference>
<evidence type="ECO:0000256" key="2">
    <source>
        <dbReference type="ARBA" id="ARBA00004608"/>
    </source>
</evidence>
<organism evidence="19 20">
    <name type="scientific">Felis catus</name>
    <name type="common">Cat</name>
    <name type="synonym">Felis silvestris catus</name>
    <dbReference type="NCBI Taxonomy" id="9685"/>
    <lineage>
        <taxon>Eukaryota</taxon>
        <taxon>Metazoa</taxon>
        <taxon>Chordata</taxon>
        <taxon>Craniata</taxon>
        <taxon>Vertebrata</taxon>
        <taxon>Euteleostomi</taxon>
        <taxon>Mammalia</taxon>
        <taxon>Eutheria</taxon>
        <taxon>Laurasiatheria</taxon>
        <taxon>Carnivora</taxon>
        <taxon>Feliformia</taxon>
        <taxon>Felidae</taxon>
        <taxon>Felinae</taxon>
        <taxon>Felis</taxon>
    </lineage>
</organism>
<dbReference type="InterPro" id="IPR011162">
    <property type="entry name" value="MHC_I/II-like_Ag-recog"/>
</dbReference>
<dbReference type="CDD" id="cd21029">
    <property type="entry name" value="IgC1_CD1"/>
    <property type="match status" value="1"/>
</dbReference>
<keyword evidence="13" id="KW-0458">Lysosome</keyword>
<keyword evidence="20" id="KW-1185">Reference proteome</keyword>
<keyword evidence="9" id="KW-1064">Adaptive immunity</keyword>
<dbReference type="Proteomes" id="UP000823872">
    <property type="component" value="Chromosome F1"/>
</dbReference>
<dbReference type="InterPro" id="IPR013783">
    <property type="entry name" value="Ig-like_fold"/>
</dbReference>
<evidence type="ECO:0000256" key="16">
    <source>
        <dbReference type="ARBA" id="ARBA00038793"/>
    </source>
</evidence>
<evidence type="ECO:0000256" key="12">
    <source>
        <dbReference type="ARBA" id="ARBA00023180"/>
    </source>
</evidence>
<dbReference type="Ensembl" id="ENSFCTT00005032504.1">
    <property type="protein sequence ID" value="ENSFCTP00005021681.1"/>
    <property type="gene ID" value="ENSFCTG00005011543.1"/>
</dbReference>
<feature type="transmembrane region" description="Helical" evidence="17">
    <location>
        <begin position="292"/>
        <end position="315"/>
    </location>
</feature>
<keyword evidence="6" id="KW-0967">Endosome</keyword>
<evidence type="ECO:0000256" key="8">
    <source>
        <dbReference type="ARBA" id="ARBA00022989"/>
    </source>
</evidence>
<evidence type="ECO:0000256" key="1">
    <source>
        <dbReference type="ARBA" id="ARBA00004251"/>
    </source>
</evidence>
<name>A0ABI7XGQ0_FELCA</name>
<reference evidence="19 20" key="1">
    <citation type="submission" date="2021-02" db="EMBL/GenBank/DDBJ databases">
        <title>Safari Cat Assemblies.</title>
        <authorList>
            <person name="Bredemeyer K.R."/>
            <person name="Murphy W.J."/>
        </authorList>
    </citation>
    <scope>NUCLEOTIDE SEQUENCE [LARGE SCALE GENOMIC DNA]</scope>
</reference>
<dbReference type="InterPro" id="IPR003597">
    <property type="entry name" value="Ig_C1-set"/>
</dbReference>